<dbReference type="EMBL" id="MDYQ01000613">
    <property type="protein sequence ID" value="PRP73385.1"/>
    <property type="molecule type" value="Genomic_DNA"/>
</dbReference>
<dbReference type="InParanoid" id="A0A2P6MNY1"/>
<gene>
    <name evidence="2" type="ORF">PROFUN_09615</name>
</gene>
<evidence type="ECO:0000313" key="2">
    <source>
        <dbReference type="EMBL" id="PRP73385.1"/>
    </source>
</evidence>
<protein>
    <submittedName>
        <fullName evidence="2">Uncharacterized protein</fullName>
    </submittedName>
</protein>
<name>A0A2P6MNY1_9EUKA</name>
<feature type="region of interest" description="Disordered" evidence="1">
    <location>
        <begin position="110"/>
        <end position="138"/>
    </location>
</feature>
<evidence type="ECO:0000256" key="1">
    <source>
        <dbReference type="SAM" id="MobiDB-lite"/>
    </source>
</evidence>
<comment type="caution">
    <text evidence="2">The sequence shown here is derived from an EMBL/GenBank/DDBJ whole genome shotgun (WGS) entry which is preliminary data.</text>
</comment>
<proteinExistence type="predicted"/>
<dbReference type="AlphaFoldDB" id="A0A2P6MNY1"/>
<accession>A0A2P6MNY1</accession>
<sequence>MVCAQTSTFWMNGRHRARKLQCSPSFIIPSQDRQREQHLNNTVAEAECQRRQTEEKRLRKLDFAFVSLTALLANKNDAMRRSSEDLKSYSSRFADCADLRQRLKFSPRMCKKARRRTPTMRSTNSSNTTQEEDEEESLNNLIESLERRDDLEMQRRAEGFYDAGNVLKEFCVYVIIHADDNSGLILVIRDAIEESPMMCEPLLQMYDVANQLLKYLTSSQ</sequence>
<keyword evidence="3" id="KW-1185">Reference proteome</keyword>
<dbReference type="Proteomes" id="UP000241769">
    <property type="component" value="Unassembled WGS sequence"/>
</dbReference>
<evidence type="ECO:0000313" key="3">
    <source>
        <dbReference type="Proteomes" id="UP000241769"/>
    </source>
</evidence>
<reference evidence="2 3" key="1">
    <citation type="journal article" date="2018" name="Genome Biol. Evol.">
        <title>Multiple Roots of Fruiting Body Formation in Amoebozoa.</title>
        <authorList>
            <person name="Hillmann F."/>
            <person name="Forbes G."/>
            <person name="Novohradska S."/>
            <person name="Ferling I."/>
            <person name="Riege K."/>
            <person name="Groth M."/>
            <person name="Westermann M."/>
            <person name="Marz M."/>
            <person name="Spaller T."/>
            <person name="Winckler T."/>
            <person name="Schaap P."/>
            <person name="Glockner G."/>
        </authorList>
    </citation>
    <scope>NUCLEOTIDE SEQUENCE [LARGE SCALE GENOMIC DNA]</scope>
    <source>
        <strain evidence="2 3">Jena</strain>
    </source>
</reference>
<organism evidence="2 3">
    <name type="scientific">Planoprotostelium fungivorum</name>
    <dbReference type="NCBI Taxonomy" id="1890364"/>
    <lineage>
        <taxon>Eukaryota</taxon>
        <taxon>Amoebozoa</taxon>
        <taxon>Evosea</taxon>
        <taxon>Variosea</taxon>
        <taxon>Cavosteliida</taxon>
        <taxon>Cavosteliaceae</taxon>
        <taxon>Planoprotostelium</taxon>
    </lineage>
</organism>